<keyword evidence="1" id="KW-0472">Membrane</keyword>
<evidence type="ECO:0000313" key="3">
    <source>
        <dbReference type="Proteomes" id="UP000499080"/>
    </source>
</evidence>
<accession>A0A4Y2FN97</accession>
<feature type="transmembrane region" description="Helical" evidence="1">
    <location>
        <begin position="64"/>
        <end position="87"/>
    </location>
</feature>
<sequence>MESSSTFKRVFYPNGNIETIPALLRSHISSPRSGNQTWLLLVIPYLPLKNFLSNHKTHIAGKPLSMFVTILSGCMILSASEFVVLRLRLHDQDFVSRPQ</sequence>
<proteinExistence type="predicted"/>
<reference evidence="2 3" key="1">
    <citation type="journal article" date="2019" name="Sci. Rep.">
        <title>Orb-weaving spider Araneus ventricosus genome elucidates the spidroin gene catalogue.</title>
        <authorList>
            <person name="Kono N."/>
            <person name="Nakamura H."/>
            <person name="Ohtoshi R."/>
            <person name="Moran D.A.P."/>
            <person name="Shinohara A."/>
            <person name="Yoshida Y."/>
            <person name="Fujiwara M."/>
            <person name="Mori M."/>
            <person name="Tomita M."/>
            <person name="Arakawa K."/>
        </authorList>
    </citation>
    <scope>NUCLEOTIDE SEQUENCE [LARGE SCALE GENOMIC DNA]</scope>
</reference>
<protein>
    <submittedName>
        <fullName evidence="2">Uncharacterized protein</fullName>
    </submittedName>
</protein>
<organism evidence="2 3">
    <name type="scientific">Araneus ventricosus</name>
    <name type="common">Orbweaver spider</name>
    <name type="synonym">Epeira ventricosa</name>
    <dbReference type="NCBI Taxonomy" id="182803"/>
    <lineage>
        <taxon>Eukaryota</taxon>
        <taxon>Metazoa</taxon>
        <taxon>Ecdysozoa</taxon>
        <taxon>Arthropoda</taxon>
        <taxon>Chelicerata</taxon>
        <taxon>Arachnida</taxon>
        <taxon>Araneae</taxon>
        <taxon>Araneomorphae</taxon>
        <taxon>Entelegynae</taxon>
        <taxon>Araneoidea</taxon>
        <taxon>Araneidae</taxon>
        <taxon>Araneus</taxon>
    </lineage>
</organism>
<dbReference type="AlphaFoldDB" id="A0A4Y2FN97"/>
<name>A0A4Y2FN97_ARAVE</name>
<evidence type="ECO:0000313" key="2">
    <source>
        <dbReference type="EMBL" id="GBM41965.1"/>
    </source>
</evidence>
<keyword evidence="3" id="KW-1185">Reference proteome</keyword>
<dbReference type="Proteomes" id="UP000499080">
    <property type="component" value="Unassembled WGS sequence"/>
</dbReference>
<keyword evidence="1" id="KW-1133">Transmembrane helix</keyword>
<dbReference type="EMBL" id="BGPR01000981">
    <property type="protein sequence ID" value="GBM41965.1"/>
    <property type="molecule type" value="Genomic_DNA"/>
</dbReference>
<comment type="caution">
    <text evidence="2">The sequence shown here is derived from an EMBL/GenBank/DDBJ whole genome shotgun (WGS) entry which is preliminary data.</text>
</comment>
<gene>
    <name evidence="2" type="ORF">AVEN_3591_1</name>
</gene>
<evidence type="ECO:0000256" key="1">
    <source>
        <dbReference type="SAM" id="Phobius"/>
    </source>
</evidence>
<keyword evidence="1" id="KW-0812">Transmembrane</keyword>